<organism evidence="1 2">
    <name type="scientific">Agrocybe pediades</name>
    <dbReference type="NCBI Taxonomy" id="84607"/>
    <lineage>
        <taxon>Eukaryota</taxon>
        <taxon>Fungi</taxon>
        <taxon>Dikarya</taxon>
        <taxon>Basidiomycota</taxon>
        <taxon>Agaricomycotina</taxon>
        <taxon>Agaricomycetes</taxon>
        <taxon>Agaricomycetidae</taxon>
        <taxon>Agaricales</taxon>
        <taxon>Agaricineae</taxon>
        <taxon>Strophariaceae</taxon>
        <taxon>Agrocybe</taxon>
    </lineage>
</organism>
<name>A0A8H4QZ91_9AGAR</name>
<keyword evidence="2" id="KW-1185">Reference proteome</keyword>
<gene>
    <name evidence="1" type="ORF">D9613_000117</name>
</gene>
<protein>
    <submittedName>
        <fullName evidence="1">Uncharacterized protein</fullName>
    </submittedName>
</protein>
<dbReference type="Proteomes" id="UP000521872">
    <property type="component" value="Unassembled WGS sequence"/>
</dbReference>
<reference evidence="1 2" key="1">
    <citation type="submission" date="2019-12" db="EMBL/GenBank/DDBJ databases">
        <authorList>
            <person name="Floudas D."/>
            <person name="Bentzer J."/>
            <person name="Ahren D."/>
            <person name="Johansson T."/>
            <person name="Persson P."/>
            <person name="Tunlid A."/>
        </authorList>
    </citation>
    <scope>NUCLEOTIDE SEQUENCE [LARGE SCALE GENOMIC DNA]</scope>
    <source>
        <strain evidence="1 2">CBS 102.39</strain>
    </source>
</reference>
<proteinExistence type="predicted"/>
<dbReference type="EMBL" id="JAACJL010000015">
    <property type="protein sequence ID" value="KAF4620359.1"/>
    <property type="molecule type" value="Genomic_DNA"/>
</dbReference>
<evidence type="ECO:0000313" key="1">
    <source>
        <dbReference type="EMBL" id="KAF4620359.1"/>
    </source>
</evidence>
<comment type="caution">
    <text evidence="1">The sequence shown here is derived from an EMBL/GenBank/DDBJ whole genome shotgun (WGS) entry which is preliminary data.</text>
</comment>
<evidence type="ECO:0000313" key="2">
    <source>
        <dbReference type="Proteomes" id="UP000521872"/>
    </source>
</evidence>
<dbReference type="AlphaFoldDB" id="A0A8H4QZ91"/>
<sequence>MSQHPPNSFALSTPGVAVPEWHYTYQIPDIPHPEYLKREWNSVTAVLSDPDDYQTISDSNEDSPLFILMRDIAAAMKEAQRNVLEIAIARHMWTVDVRQTVHEAVSSQSTLFWSVQLTRVYLLDENQDFVQVQEYLHRPVTEEPPAVSLHIPFDHINEEGELDTPFPTIFPDPPNCEVTMICIKEPHHGQQSLCLYSGTWADYRERVTRYLTRFSTLMSVHLSPTLFRDDNNPRMRLGRSFDTMESRVRSTNPELRLFTEILRRRD</sequence>
<accession>A0A8H4QZ91</accession>